<feature type="signal peptide" evidence="1">
    <location>
        <begin position="1"/>
        <end position="17"/>
    </location>
</feature>
<protein>
    <submittedName>
        <fullName evidence="2">Putative tick kunitz 72</fullName>
    </submittedName>
</protein>
<keyword evidence="1" id="KW-0732">Signal</keyword>
<sequence length="97" mass="10659">MKATIAVLCFLVAVAYAIVVEARMGPPIDDGPLNPNCEKPPVECLGTAFTAYVYNNTKGCYPVRLNEKCRNYGYYESPQQCQLNCLPAPGKQGARRN</sequence>
<evidence type="ECO:0000313" key="2">
    <source>
        <dbReference type="EMBL" id="JAB69443.1"/>
    </source>
</evidence>
<accession>V5H957</accession>
<dbReference type="AlphaFoldDB" id="V5H957"/>
<evidence type="ECO:0000256" key="1">
    <source>
        <dbReference type="SAM" id="SignalP"/>
    </source>
</evidence>
<name>V5H957_IXORI</name>
<reference evidence="2" key="1">
    <citation type="journal article" date="2015" name="Sci. Rep.">
        <title>Tissue- and time-dependent transcription in Ixodes ricinus salivary glands and midguts when blood feeding on the vertebrate host.</title>
        <authorList>
            <person name="Kotsyfakis M."/>
            <person name="Schwarz A."/>
            <person name="Erhart J."/>
            <person name="Ribeiro J.M."/>
        </authorList>
    </citation>
    <scope>NUCLEOTIDE SEQUENCE</scope>
    <source>
        <tissue evidence="2">Salivary gland and midgut</tissue>
    </source>
</reference>
<proteinExistence type="evidence at transcript level"/>
<feature type="chain" id="PRO_5004735068" evidence="1">
    <location>
        <begin position="18"/>
        <end position="97"/>
    </location>
</feature>
<dbReference type="EMBL" id="GANP01015025">
    <property type="protein sequence ID" value="JAB69443.1"/>
    <property type="molecule type" value="mRNA"/>
</dbReference>
<organism evidence="2">
    <name type="scientific">Ixodes ricinus</name>
    <name type="common">Common tick</name>
    <name type="synonym">Acarus ricinus</name>
    <dbReference type="NCBI Taxonomy" id="34613"/>
    <lineage>
        <taxon>Eukaryota</taxon>
        <taxon>Metazoa</taxon>
        <taxon>Ecdysozoa</taxon>
        <taxon>Arthropoda</taxon>
        <taxon>Chelicerata</taxon>
        <taxon>Arachnida</taxon>
        <taxon>Acari</taxon>
        <taxon>Parasitiformes</taxon>
        <taxon>Ixodida</taxon>
        <taxon>Ixodoidea</taxon>
        <taxon>Ixodidae</taxon>
        <taxon>Ixodinae</taxon>
        <taxon>Ixodes</taxon>
    </lineage>
</organism>